<reference evidence="2 3" key="1">
    <citation type="submission" date="2019-09" db="EMBL/GenBank/DDBJ databases">
        <title>Draft genome of the ectomycorrhizal ascomycete Sphaerosporella brunnea.</title>
        <authorList>
            <consortium name="DOE Joint Genome Institute"/>
            <person name="Benucci G.M."/>
            <person name="Marozzi G."/>
            <person name="Antonielli L."/>
            <person name="Sanchez S."/>
            <person name="Marco P."/>
            <person name="Wang X."/>
            <person name="Falini L.B."/>
            <person name="Barry K."/>
            <person name="Haridas S."/>
            <person name="Lipzen A."/>
            <person name="Labutti K."/>
            <person name="Grigoriev I.V."/>
            <person name="Murat C."/>
            <person name="Martin F."/>
            <person name="Albertini E."/>
            <person name="Donnini D."/>
            <person name="Bonito G."/>
        </authorList>
    </citation>
    <scope>NUCLEOTIDE SEQUENCE [LARGE SCALE GENOMIC DNA]</scope>
    <source>
        <strain evidence="2 3">Sb_GMNB300</strain>
    </source>
</reference>
<protein>
    <submittedName>
        <fullName evidence="2">Uncharacterized protein</fullName>
    </submittedName>
</protein>
<dbReference type="OrthoDB" id="5365583at2759"/>
<keyword evidence="3" id="KW-1185">Reference proteome</keyword>
<evidence type="ECO:0000256" key="1">
    <source>
        <dbReference type="SAM" id="MobiDB-lite"/>
    </source>
</evidence>
<evidence type="ECO:0000313" key="2">
    <source>
        <dbReference type="EMBL" id="KAA8912543.1"/>
    </source>
</evidence>
<sequence>MSQLITIFGPIPRLILNHLMRARPAARQSSSSVSCYHQSDDFDNDNDQEMQDASDPLGMSETDDMYCLEGLIKAELKDILSSMIDLLRLDFMAFAEQQFGKSDSHSLVRIEPLIIENSGYEFISICSQLRIMRAYLSKLMRESAALRSRIDSKALYDMMIGSSQMRSSMGWVFEGRVHWYLEHGVFLQCRVLDRGPDCAVT</sequence>
<feature type="region of interest" description="Disordered" evidence="1">
    <location>
        <begin position="30"/>
        <end position="59"/>
    </location>
</feature>
<dbReference type="Proteomes" id="UP000326924">
    <property type="component" value="Unassembled WGS sequence"/>
</dbReference>
<organism evidence="2 3">
    <name type="scientific">Sphaerosporella brunnea</name>
    <dbReference type="NCBI Taxonomy" id="1250544"/>
    <lineage>
        <taxon>Eukaryota</taxon>
        <taxon>Fungi</taxon>
        <taxon>Dikarya</taxon>
        <taxon>Ascomycota</taxon>
        <taxon>Pezizomycotina</taxon>
        <taxon>Pezizomycetes</taxon>
        <taxon>Pezizales</taxon>
        <taxon>Pyronemataceae</taxon>
        <taxon>Sphaerosporella</taxon>
    </lineage>
</organism>
<gene>
    <name evidence="2" type="ORF">FN846DRAFT_903536</name>
</gene>
<name>A0A5J5F6Y2_9PEZI</name>
<dbReference type="AlphaFoldDB" id="A0A5J5F6Y2"/>
<feature type="compositionally biased region" description="Acidic residues" evidence="1">
    <location>
        <begin position="41"/>
        <end position="52"/>
    </location>
</feature>
<accession>A0A5J5F6Y2</accession>
<proteinExistence type="predicted"/>
<dbReference type="InParanoid" id="A0A5J5F6Y2"/>
<dbReference type="EMBL" id="VXIS01000023">
    <property type="protein sequence ID" value="KAA8912543.1"/>
    <property type="molecule type" value="Genomic_DNA"/>
</dbReference>
<comment type="caution">
    <text evidence="2">The sequence shown here is derived from an EMBL/GenBank/DDBJ whole genome shotgun (WGS) entry which is preliminary data.</text>
</comment>
<evidence type="ECO:0000313" key="3">
    <source>
        <dbReference type="Proteomes" id="UP000326924"/>
    </source>
</evidence>